<keyword evidence="9 11" id="KW-0472">Membrane</keyword>
<proteinExistence type="inferred from homology"/>
<evidence type="ECO:0000256" key="3">
    <source>
        <dbReference type="ARBA" id="ARBA00022448"/>
    </source>
</evidence>
<keyword evidence="5" id="KW-0997">Cell inner membrane</keyword>
<dbReference type="SUPFAM" id="SSF74653">
    <property type="entry name" value="TolA/TonB C-terminal domain"/>
    <property type="match status" value="1"/>
</dbReference>
<dbReference type="NCBIfam" id="TIGR01352">
    <property type="entry name" value="tonB_Cterm"/>
    <property type="match status" value="1"/>
</dbReference>
<feature type="compositionally biased region" description="Low complexity" evidence="10">
    <location>
        <begin position="116"/>
        <end position="130"/>
    </location>
</feature>
<reference evidence="14" key="1">
    <citation type="submission" date="2018-06" db="EMBL/GenBank/DDBJ databases">
        <title>Complete genome of Pseudomonas insecticola strain QZS01.</title>
        <authorList>
            <person name="Wang J."/>
            <person name="Su Q."/>
        </authorList>
    </citation>
    <scope>NUCLEOTIDE SEQUENCE [LARGE SCALE GENOMIC DNA]</scope>
    <source>
        <strain evidence="14">QZS01</strain>
    </source>
</reference>
<keyword evidence="8 11" id="KW-1133">Transmembrane helix</keyword>
<dbReference type="RefSeq" id="WP_127164027.1">
    <property type="nucleotide sequence ID" value="NZ_CP029822.1"/>
</dbReference>
<protein>
    <submittedName>
        <fullName evidence="13">Energy transducer TonB</fullName>
    </submittedName>
</protein>
<dbReference type="PROSITE" id="PS52015">
    <property type="entry name" value="TONB_CTD"/>
    <property type="match status" value="1"/>
</dbReference>
<dbReference type="GO" id="GO:0015031">
    <property type="term" value="P:protein transport"/>
    <property type="evidence" value="ECO:0007669"/>
    <property type="project" value="UniProtKB-KW"/>
</dbReference>
<evidence type="ECO:0000256" key="8">
    <source>
        <dbReference type="ARBA" id="ARBA00022989"/>
    </source>
</evidence>
<dbReference type="PANTHER" id="PTHR33446:SF11">
    <property type="entry name" value="TONB3"/>
    <property type="match status" value="1"/>
</dbReference>
<keyword evidence="4" id="KW-1003">Cell membrane</keyword>
<accession>A0A3Q9JMX7</accession>
<dbReference type="GO" id="GO:0031992">
    <property type="term" value="F:energy transducer activity"/>
    <property type="evidence" value="ECO:0007669"/>
    <property type="project" value="TreeGrafter"/>
</dbReference>
<organism evidence="13 14">
    <name type="scientific">Entomomonas moraniae</name>
    <dbReference type="NCBI Taxonomy" id="2213226"/>
    <lineage>
        <taxon>Bacteria</taxon>
        <taxon>Pseudomonadati</taxon>
        <taxon>Pseudomonadota</taxon>
        <taxon>Gammaproteobacteria</taxon>
        <taxon>Pseudomonadales</taxon>
        <taxon>Pseudomonadaceae</taxon>
        <taxon>Entomomonas</taxon>
    </lineage>
</organism>
<feature type="domain" description="TonB C-terminal" evidence="12">
    <location>
        <begin position="198"/>
        <end position="294"/>
    </location>
</feature>
<evidence type="ECO:0000256" key="1">
    <source>
        <dbReference type="ARBA" id="ARBA00004383"/>
    </source>
</evidence>
<dbReference type="Proteomes" id="UP000273143">
    <property type="component" value="Chromosome"/>
</dbReference>
<dbReference type="EMBL" id="CP029822">
    <property type="protein sequence ID" value="AZS51256.1"/>
    <property type="molecule type" value="Genomic_DNA"/>
</dbReference>
<dbReference type="Pfam" id="PF03544">
    <property type="entry name" value="TonB_C"/>
    <property type="match status" value="1"/>
</dbReference>
<keyword evidence="6 11" id="KW-0812">Transmembrane</keyword>
<sequence length="297" mass="33041">MRLFLKNLLTNNSPIKHNNLLGAMICLAAILHTTLIFGVGFTPEDHPTGKVLDVSLASFKDDEAPKDADFIAQENQQGSGTSETALIPTTTTPTEFQALEINPAPNPIPPMKKAQKSTPSTKSVLTTTTPQYQKDIKKSEKKEQQEQDEQNTTSTDWSAQIASLQAQISDKKQAYAKRPKVLQITSAATKKDKGAAYQDAWRKKIEQIGNLNYPKEATARKIYGNLRLLVAIKKNGQLYKVKVLKSSGWPILDRAAIRIVHMAAPFPPFPKELADTDIIEIIRTWRFDRSDRLSTDG</sequence>
<evidence type="ECO:0000256" key="10">
    <source>
        <dbReference type="SAM" id="MobiDB-lite"/>
    </source>
</evidence>
<comment type="similarity">
    <text evidence="2">Belongs to the TonB family.</text>
</comment>
<dbReference type="GO" id="GO:0055085">
    <property type="term" value="P:transmembrane transport"/>
    <property type="evidence" value="ECO:0007669"/>
    <property type="project" value="InterPro"/>
</dbReference>
<dbReference type="AlphaFoldDB" id="A0A3Q9JMX7"/>
<dbReference type="PANTHER" id="PTHR33446">
    <property type="entry name" value="PROTEIN TONB-RELATED"/>
    <property type="match status" value="1"/>
</dbReference>
<keyword evidence="3" id="KW-0813">Transport</keyword>
<dbReference type="InterPro" id="IPR051045">
    <property type="entry name" value="TonB-dependent_transducer"/>
</dbReference>
<evidence type="ECO:0000256" key="4">
    <source>
        <dbReference type="ARBA" id="ARBA00022475"/>
    </source>
</evidence>
<evidence type="ECO:0000256" key="7">
    <source>
        <dbReference type="ARBA" id="ARBA00022927"/>
    </source>
</evidence>
<keyword evidence="14" id="KW-1185">Reference proteome</keyword>
<keyword evidence="7" id="KW-0653">Protein transport</keyword>
<name>A0A3Q9JMX7_9GAMM</name>
<feature type="transmembrane region" description="Helical" evidence="11">
    <location>
        <begin position="20"/>
        <end position="41"/>
    </location>
</feature>
<evidence type="ECO:0000256" key="5">
    <source>
        <dbReference type="ARBA" id="ARBA00022519"/>
    </source>
</evidence>
<dbReference type="GO" id="GO:0098797">
    <property type="term" value="C:plasma membrane protein complex"/>
    <property type="evidence" value="ECO:0007669"/>
    <property type="project" value="TreeGrafter"/>
</dbReference>
<gene>
    <name evidence="13" type="ORF">DM558_10955</name>
</gene>
<feature type="compositionally biased region" description="Basic and acidic residues" evidence="10">
    <location>
        <begin position="134"/>
        <end position="145"/>
    </location>
</feature>
<dbReference type="InterPro" id="IPR006260">
    <property type="entry name" value="TonB/TolA_C"/>
</dbReference>
<evidence type="ECO:0000259" key="12">
    <source>
        <dbReference type="PROSITE" id="PS52015"/>
    </source>
</evidence>
<evidence type="ECO:0000313" key="13">
    <source>
        <dbReference type="EMBL" id="AZS51256.1"/>
    </source>
</evidence>
<comment type="subcellular location">
    <subcellularLocation>
        <location evidence="1">Cell inner membrane</location>
        <topology evidence="1">Single-pass membrane protein</topology>
        <orientation evidence="1">Periplasmic side</orientation>
    </subcellularLocation>
</comment>
<evidence type="ECO:0000256" key="2">
    <source>
        <dbReference type="ARBA" id="ARBA00006555"/>
    </source>
</evidence>
<evidence type="ECO:0000256" key="6">
    <source>
        <dbReference type="ARBA" id="ARBA00022692"/>
    </source>
</evidence>
<dbReference type="Gene3D" id="3.30.1150.10">
    <property type="match status" value="1"/>
</dbReference>
<evidence type="ECO:0000313" key="14">
    <source>
        <dbReference type="Proteomes" id="UP000273143"/>
    </source>
</evidence>
<evidence type="ECO:0000256" key="11">
    <source>
        <dbReference type="SAM" id="Phobius"/>
    </source>
</evidence>
<dbReference type="InterPro" id="IPR037682">
    <property type="entry name" value="TonB_C"/>
</dbReference>
<feature type="region of interest" description="Disordered" evidence="10">
    <location>
        <begin position="100"/>
        <end position="158"/>
    </location>
</feature>
<dbReference type="KEGG" id="emo:DM558_10955"/>
<evidence type="ECO:0000256" key="9">
    <source>
        <dbReference type="ARBA" id="ARBA00023136"/>
    </source>
</evidence>